<evidence type="ECO:0008006" key="3">
    <source>
        <dbReference type="Google" id="ProtNLM"/>
    </source>
</evidence>
<evidence type="ECO:0000313" key="2">
    <source>
        <dbReference type="Proteomes" id="UP000616608"/>
    </source>
</evidence>
<accession>A0A917LDK4</accession>
<organism evidence="1 2">
    <name type="scientific">Lysinibacillus alkalisoli</name>
    <dbReference type="NCBI Taxonomy" id="1911548"/>
    <lineage>
        <taxon>Bacteria</taxon>
        <taxon>Bacillati</taxon>
        <taxon>Bacillota</taxon>
        <taxon>Bacilli</taxon>
        <taxon>Bacillales</taxon>
        <taxon>Bacillaceae</taxon>
        <taxon>Lysinibacillus</taxon>
    </lineage>
</organism>
<sequence>MLTIAVIGPTWLKRRIHEAFAMFPNITMHYFETNDISELMPNVVHALRQAHCILFTHRAYEQSVREQRQLPIPTYYVPLKGGCIYEAYFQLVQQQKITTLSVDGMELAYLTQPLTQMNQACTTAAVTYHLTNEAETVKAHLIHCHHLKHGVMTCSHYVAQELQARGITVVLLKPTIEDVVVLIERILLSTDERRQKEHQIVLGKIEVHSQTLLNKSFKSQSLKKYKVDRIVANFADELNGYLLPTTTLQYNFICHRGEFERITEGYKVLPVLRDIFQIEQAIICCGVGFGMTIQAAAAHADIALTQAQQHKTTCAFIVTEQRNVFGPITVDAPVVYSLTNTRINDKQAYQLEKVRAYVQKNERTIFTSNDVALVLQITVRTANRLLTQWVDANYIDIHGVERVNRKGRPRQYYTFVDV</sequence>
<dbReference type="RefSeq" id="WP_188613629.1">
    <property type="nucleotide sequence ID" value="NZ_BMJT01000002.1"/>
</dbReference>
<comment type="caution">
    <text evidence="1">The sequence shown here is derived from an EMBL/GenBank/DDBJ whole genome shotgun (WGS) entry which is preliminary data.</text>
</comment>
<evidence type="ECO:0000313" key="1">
    <source>
        <dbReference type="EMBL" id="GGG15294.1"/>
    </source>
</evidence>
<proteinExistence type="predicted"/>
<reference evidence="1" key="2">
    <citation type="submission" date="2020-09" db="EMBL/GenBank/DDBJ databases">
        <authorList>
            <person name="Sun Q."/>
            <person name="Zhou Y."/>
        </authorList>
    </citation>
    <scope>NUCLEOTIDE SEQUENCE</scope>
    <source>
        <strain evidence="1">CGMCC 1.15760</strain>
    </source>
</reference>
<gene>
    <name evidence="1" type="ORF">GCM10007425_06990</name>
</gene>
<dbReference type="Proteomes" id="UP000616608">
    <property type="component" value="Unassembled WGS sequence"/>
</dbReference>
<reference evidence="1" key="1">
    <citation type="journal article" date="2014" name="Int. J. Syst. Evol. Microbiol.">
        <title>Complete genome sequence of Corynebacterium casei LMG S-19264T (=DSM 44701T), isolated from a smear-ripened cheese.</title>
        <authorList>
            <consortium name="US DOE Joint Genome Institute (JGI-PGF)"/>
            <person name="Walter F."/>
            <person name="Albersmeier A."/>
            <person name="Kalinowski J."/>
            <person name="Ruckert C."/>
        </authorList>
    </citation>
    <scope>NUCLEOTIDE SEQUENCE</scope>
    <source>
        <strain evidence="1">CGMCC 1.15760</strain>
    </source>
</reference>
<dbReference type="AlphaFoldDB" id="A0A917LDK4"/>
<protein>
    <recommendedName>
        <fullName evidence="3">Transcriptional regulator</fullName>
    </recommendedName>
</protein>
<dbReference type="EMBL" id="BMJT01000002">
    <property type="protein sequence ID" value="GGG15294.1"/>
    <property type="molecule type" value="Genomic_DNA"/>
</dbReference>
<name>A0A917LDK4_9BACI</name>
<keyword evidence="2" id="KW-1185">Reference proteome</keyword>